<keyword evidence="1" id="KW-0472">Membrane</keyword>
<keyword evidence="1" id="KW-0812">Transmembrane</keyword>
<dbReference type="Proteomes" id="UP001163624">
    <property type="component" value="Chromosome"/>
</dbReference>
<reference evidence="2" key="1">
    <citation type="submission" date="2022-11" db="EMBL/GenBank/DDBJ databases">
        <title>Pseudomonas triclosanedens sp. nov., a triclosan degrader isolated from activated sludge.</title>
        <authorList>
            <person name="Yin Y."/>
            <person name="Lu Z."/>
        </authorList>
    </citation>
    <scope>NUCLEOTIDE SEQUENCE</scope>
    <source>
        <strain evidence="2">ZM23</strain>
    </source>
</reference>
<evidence type="ECO:0000256" key="1">
    <source>
        <dbReference type="SAM" id="Phobius"/>
    </source>
</evidence>
<keyword evidence="1" id="KW-1133">Transmembrane helix</keyword>
<dbReference type="InterPro" id="IPR012902">
    <property type="entry name" value="N_methyl_site"/>
</dbReference>
<organism evidence="2 3">
    <name type="scientific">Pseudomonas triclosanedens</name>
    <dbReference type="NCBI Taxonomy" id="2961893"/>
    <lineage>
        <taxon>Bacteria</taxon>
        <taxon>Pseudomonadati</taxon>
        <taxon>Pseudomonadota</taxon>
        <taxon>Gammaproteobacteria</taxon>
        <taxon>Pseudomonadales</taxon>
        <taxon>Pseudomonadaceae</taxon>
        <taxon>Pseudomonas</taxon>
    </lineage>
</organism>
<name>A0ABY7A2M6_9PSED</name>
<proteinExistence type="predicted"/>
<accession>A0ABY7A2M6</accession>
<dbReference type="RefSeq" id="WP_254471901.1">
    <property type="nucleotide sequence ID" value="NZ_CP113432.1"/>
</dbReference>
<evidence type="ECO:0000313" key="2">
    <source>
        <dbReference type="EMBL" id="WAI51441.1"/>
    </source>
</evidence>
<gene>
    <name evidence="2" type="ORF">OU419_09390</name>
</gene>
<evidence type="ECO:0000313" key="3">
    <source>
        <dbReference type="Proteomes" id="UP001163624"/>
    </source>
</evidence>
<dbReference type="PROSITE" id="PS00409">
    <property type="entry name" value="PROKAR_NTER_METHYL"/>
    <property type="match status" value="1"/>
</dbReference>
<dbReference type="EMBL" id="CP113432">
    <property type="protein sequence ID" value="WAI51441.1"/>
    <property type="molecule type" value="Genomic_DNA"/>
</dbReference>
<protein>
    <submittedName>
        <fullName evidence="2">Prepilin-type N-terminal cleavage/methylation domain-containing protein</fullName>
    </submittedName>
</protein>
<keyword evidence="3" id="KW-1185">Reference proteome</keyword>
<sequence length="146" mass="15814">MSSRSVQSGFTLLEAVVAMTLLVIVGGALLAWLNTGFHSVERMAAVQYRIDASRVALAHLERINPLAQPTGSVRLGPYLLEWKSQPLTSPMPVVGRYSGNPGPYDAVLFRVEARIGEEGHEEVPLFLELPGYQQVRSAQDQGVGGV</sequence>
<dbReference type="Pfam" id="PF07963">
    <property type="entry name" value="N_methyl"/>
    <property type="match status" value="1"/>
</dbReference>
<feature type="transmembrane region" description="Helical" evidence="1">
    <location>
        <begin position="12"/>
        <end position="33"/>
    </location>
</feature>